<evidence type="ECO:0000313" key="4">
    <source>
        <dbReference type="Proteomes" id="UP000291832"/>
    </source>
</evidence>
<evidence type="ECO:0000259" key="2">
    <source>
        <dbReference type="SMART" id="SM00903"/>
    </source>
</evidence>
<dbReference type="SUPFAM" id="SSF50475">
    <property type="entry name" value="FMN-binding split barrel"/>
    <property type="match status" value="1"/>
</dbReference>
<reference evidence="3 4" key="1">
    <citation type="journal article" date="2015" name="Stand. Genomic Sci.">
        <title>Genomic Encyclopedia of Bacterial and Archaeal Type Strains, Phase III: the genomes of soil and plant-associated and newly described type strains.</title>
        <authorList>
            <person name="Whitman W.B."/>
            <person name="Woyke T."/>
            <person name="Klenk H.P."/>
            <person name="Zhou Y."/>
            <person name="Lilburn T.G."/>
            <person name="Beck B.J."/>
            <person name="De Vos P."/>
            <person name="Vandamme P."/>
            <person name="Eisen J.A."/>
            <person name="Garrity G."/>
            <person name="Hugenholtz P."/>
            <person name="Kyrpides N.C."/>
        </authorList>
    </citation>
    <scope>NUCLEOTIDE SEQUENCE [LARGE SCALE GENOMIC DNA]</scope>
    <source>
        <strain evidence="3 4">RF6</strain>
    </source>
</reference>
<dbReference type="GO" id="GO:0006208">
    <property type="term" value="P:pyrimidine nucleobase catabolic process"/>
    <property type="evidence" value="ECO:0007669"/>
    <property type="project" value="TreeGrafter"/>
</dbReference>
<dbReference type="Pfam" id="PF01613">
    <property type="entry name" value="Flavin_Reduct"/>
    <property type="match status" value="1"/>
</dbReference>
<sequence length="177" mass="18376">MSDTGRVAPTGYDATEVSGLDALKDAFRQHPAGVSLITAHTPEGSVGLTASSVASVGIDPPALSFSVTRATGSAGGILRADTYLVHLLDARHAALAATFAVSGTERFTEAQGWSELLTGEPYMPDTRVALRCRTLHSLGVGSSVIVVAEVLGAVFGEAAEPMVHVERKFRELGDVIS</sequence>
<dbReference type="Proteomes" id="UP000291832">
    <property type="component" value="Unassembled WGS sequence"/>
</dbReference>
<gene>
    <name evidence="3" type="ORF">EV139_3026</name>
</gene>
<name>A0A4Q7TKZ3_9MICO</name>
<dbReference type="EMBL" id="SHKI01000008">
    <property type="protein sequence ID" value="RZT60580.1"/>
    <property type="molecule type" value="Genomic_DNA"/>
</dbReference>
<dbReference type="InterPro" id="IPR012349">
    <property type="entry name" value="Split_barrel_FMN-bd"/>
</dbReference>
<dbReference type="Gene3D" id="2.30.110.10">
    <property type="entry name" value="Electron Transport, Fmn-binding Protein, Chain A"/>
    <property type="match status" value="1"/>
</dbReference>
<evidence type="ECO:0000313" key="3">
    <source>
        <dbReference type="EMBL" id="RZT60580.1"/>
    </source>
</evidence>
<accession>A0A4Q7TKZ3</accession>
<feature type="domain" description="Flavin reductase like" evidence="2">
    <location>
        <begin position="27"/>
        <end position="171"/>
    </location>
</feature>
<evidence type="ECO:0000256" key="1">
    <source>
        <dbReference type="ARBA" id="ARBA00023002"/>
    </source>
</evidence>
<keyword evidence="1" id="KW-0560">Oxidoreductase</keyword>
<comment type="caution">
    <text evidence="3">The sequence shown here is derived from an EMBL/GenBank/DDBJ whole genome shotgun (WGS) entry which is preliminary data.</text>
</comment>
<organism evidence="3 4">
    <name type="scientific">Leucobacter luti</name>
    <dbReference type="NCBI Taxonomy" id="340320"/>
    <lineage>
        <taxon>Bacteria</taxon>
        <taxon>Bacillati</taxon>
        <taxon>Actinomycetota</taxon>
        <taxon>Actinomycetes</taxon>
        <taxon>Micrococcales</taxon>
        <taxon>Microbacteriaceae</taxon>
        <taxon>Leucobacter</taxon>
    </lineage>
</organism>
<protein>
    <submittedName>
        <fullName evidence="3">Flavin reductase (DIM6/NTAB) family NADH-FMN oxidoreductase RutF</fullName>
    </submittedName>
</protein>
<dbReference type="AlphaFoldDB" id="A0A4Q7TKZ3"/>
<dbReference type="GO" id="GO:0042602">
    <property type="term" value="F:riboflavin reductase (NADPH) activity"/>
    <property type="evidence" value="ECO:0007669"/>
    <property type="project" value="TreeGrafter"/>
</dbReference>
<dbReference type="PANTHER" id="PTHR30466:SF1">
    <property type="entry name" value="FMN REDUCTASE (NADH) RUTF"/>
    <property type="match status" value="1"/>
</dbReference>
<keyword evidence="4" id="KW-1185">Reference proteome</keyword>
<proteinExistence type="predicted"/>
<dbReference type="InterPro" id="IPR050268">
    <property type="entry name" value="NADH-dep_flavin_reductase"/>
</dbReference>
<dbReference type="PANTHER" id="PTHR30466">
    <property type="entry name" value="FLAVIN REDUCTASE"/>
    <property type="match status" value="1"/>
</dbReference>
<dbReference type="GO" id="GO:0010181">
    <property type="term" value="F:FMN binding"/>
    <property type="evidence" value="ECO:0007669"/>
    <property type="project" value="InterPro"/>
</dbReference>
<dbReference type="InterPro" id="IPR002563">
    <property type="entry name" value="Flavin_Rdtase-like_dom"/>
</dbReference>
<dbReference type="SMART" id="SM00903">
    <property type="entry name" value="Flavin_Reduct"/>
    <property type="match status" value="1"/>
</dbReference>